<accession>A0AAI9E8F3</accession>
<comment type="caution">
    <text evidence="4">The sequence shown here is derived from an EMBL/GenBank/DDBJ whole genome shotgun (WGS) entry which is preliminary data.</text>
</comment>
<feature type="region of interest" description="Disordered" evidence="1">
    <location>
        <begin position="98"/>
        <end position="215"/>
    </location>
</feature>
<organism evidence="4 5">
    <name type="scientific">Lecanosticta acicola</name>
    <dbReference type="NCBI Taxonomy" id="111012"/>
    <lineage>
        <taxon>Eukaryota</taxon>
        <taxon>Fungi</taxon>
        <taxon>Dikarya</taxon>
        <taxon>Ascomycota</taxon>
        <taxon>Pezizomycotina</taxon>
        <taxon>Dothideomycetes</taxon>
        <taxon>Dothideomycetidae</taxon>
        <taxon>Mycosphaerellales</taxon>
        <taxon>Mycosphaerellaceae</taxon>
        <taxon>Lecanosticta</taxon>
    </lineage>
</organism>
<feature type="transmembrane region" description="Helical" evidence="2">
    <location>
        <begin position="234"/>
        <end position="258"/>
    </location>
</feature>
<name>A0AAI9E8F3_9PEZI</name>
<dbReference type="AlphaFoldDB" id="A0AAI9E8F3"/>
<evidence type="ECO:0000259" key="3">
    <source>
        <dbReference type="PROSITE" id="PS50076"/>
    </source>
</evidence>
<dbReference type="Proteomes" id="UP001296104">
    <property type="component" value="Unassembled WGS sequence"/>
</dbReference>
<sequence length="269" mass="29225">MCASRHDWEVVCVEADSNIMLAIRRAHSTAVSLDGRPQRQSLRNTGQFYKLSKANHPDLHPNDPAKAKQFVKISEAYATLGSEEKKARYDRDFMRVQQAGPTSSHTPHGSHSSATTGPGGRPASGLSRRRTQFHGPPPSFYRSGGWGEHSEKRSEHASKASHSHEARGESASGPAGPGMGPGGFAQGVDNDVPHFDNRAHTRTHSEIERNRHRTRRKRAVRYEEADLGGGSSSIFNFFVISGLLGSIALFSSAAYGAAVPSQKKQSNDS</sequence>
<dbReference type="InterPro" id="IPR001623">
    <property type="entry name" value="DnaJ_domain"/>
</dbReference>
<dbReference type="InterPro" id="IPR036869">
    <property type="entry name" value="J_dom_sf"/>
</dbReference>
<feature type="compositionally biased region" description="Basic and acidic residues" evidence="1">
    <location>
        <begin position="148"/>
        <end position="168"/>
    </location>
</feature>
<keyword evidence="5" id="KW-1185">Reference proteome</keyword>
<evidence type="ECO:0000256" key="1">
    <source>
        <dbReference type="SAM" id="MobiDB-lite"/>
    </source>
</evidence>
<dbReference type="PROSITE" id="PS50076">
    <property type="entry name" value="DNAJ_2"/>
    <property type="match status" value="1"/>
</dbReference>
<dbReference type="PANTHER" id="PTHR44873">
    <property type="entry name" value="DNAJ HOMOLOG SUBFAMILY C MEMBER 30, MITOCHONDRIAL"/>
    <property type="match status" value="1"/>
</dbReference>
<dbReference type="SUPFAM" id="SSF46565">
    <property type="entry name" value="Chaperone J-domain"/>
    <property type="match status" value="1"/>
</dbReference>
<gene>
    <name evidence="4" type="ORF">LECACI_7A001943</name>
</gene>
<dbReference type="CDD" id="cd06257">
    <property type="entry name" value="DnaJ"/>
    <property type="match status" value="1"/>
</dbReference>
<dbReference type="EMBL" id="CAVMBE010000008">
    <property type="protein sequence ID" value="CAK3868564.1"/>
    <property type="molecule type" value="Genomic_DNA"/>
</dbReference>
<dbReference type="Gene3D" id="1.10.287.110">
    <property type="entry name" value="DnaJ domain"/>
    <property type="match status" value="1"/>
</dbReference>
<protein>
    <submittedName>
        <fullName evidence="4">-domain-containing</fullName>
    </submittedName>
</protein>
<dbReference type="Pfam" id="PF00226">
    <property type="entry name" value="DnaJ"/>
    <property type="match status" value="1"/>
</dbReference>
<dbReference type="InterPro" id="IPR053025">
    <property type="entry name" value="Mito_ATP_Synthase-Asso"/>
</dbReference>
<feature type="compositionally biased region" description="Basic and acidic residues" evidence="1">
    <location>
        <begin position="191"/>
        <end position="209"/>
    </location>
</feature>
<keyword evidence="2" id="KW-0472">Membrane</keyword>
<reference evidence="4" key="1">
    <citation type="submission" date="2023-11" db="EMBL/GenBank/DDBJ databases">
        <authorList>
            <person name="Alioto T."/>
            <person name="Alioto T."/>
            <person name="Gomez Garrido J."/>
        </authorList>
    </citation>
    <scope>NUCLEOTIDE SEQUENCE</scope>
</reference>
<dbReference type="PANTHER" id="PTHR44873:SF1">
    <property type="entry name" value="DNAJ HOMOLOG SUBFAMILY C MEMBER 30, MITOCHONDRIAL"/>
    <property type="match status" value="1"/>
</dbReference>
<feature type="compositionally biased region" description="Gly residues" evidence="1">
    <location>
        <begin position="175"/>
        <end position="185"/>
    </location>
</feature>
<keyword evidence="2" id="KW-1133">Transmembrane helix</keyword>
<feature type="domain" description="J" evidence="3">
    <location>
        <begin position="6"/>
        <end position="93"/>
    </location>
</feature>
<evidence type="ECO:0000313" key="5">
    <source>
        <dbReference type="Proteomes" id="UP001296104"/>
    </source>
</evidence>
<keyword evidence="2" id="KW-0812">Transmembrane</keyword>
<evidence type="ECO:0000256" key="2">
    <source>
        <dbReference type="SAM" id="Phobius"/>
    </source>
</evidence>
<evidence type="ECO:0000313" key="4">
    <source>
        <dbReference type="EMBL" id="CAK3868564.1"/>
    </source>
</evidence>
<feature type="compositionally biased region" description="Low complexity" evidence="1">
    <location>
        <begin position="100"/>
        <end position="116"/>
    </location>
</feature>
<proteinExistence type="predicted"/>